<organism evidence="1 2">
    <name type="scientific">Schizopora paradoxa</name>
    <dbReference type="NCBI Taxonomy" id="27342"/>
    <lineage>
        <taxon>Eukaryota</taxon>
        <taxon>Fungi</taxon>
        <taxon>Dikarya</taxon>
        <taxon>Basidiomycota</taxon>
        <taxon>Agaricomycotina</taxon>
        <taxon>Agaricomycetes</taxon>
        <taxon>Hymenochaetales</taxon>
        <taxon>Schizoporaceae</taxon>
        <taxon>Schizopora</taxon>
    </lineage>
</organism>
<name>A0A0H2RWV4_9AGAM</name>
<dbReference type="EMBL" id="KQ086060">
    <property type="protein sequence ID" value="KLO09301.1"/>
    <property type="molecule type" value="Genomic_DNA"/>
</dbReference>
<sequence>MKTAVQNGDKDGMMDCCDALIGYIKDRLQSDSVRQGLRALINKQDHTRNSFMDFATLAIFFSSITASALQFSYSSADSTYSCMVVNVCWCHRLSITRVFSPLSRRRSPSSPDLVQILSSDISDVLWDVILSRYLRIHFLVYPGLNYSNCHDYAHVCKSFDTVFYVFIGIHEGHSHRYLPSDVTFSSFRPSNHCFGDLSNFVSPSPLHMHSFPICVSRFLGSSPAAS</sequence>
<protein>
    <submittedName>
        <fullName evidence="1">Uncharacterized protein</fullName>
    </submittedName>
</protein>
<dbReference type="AlphaFoldDB" id="A0A0H2RWV4"/>
<evidence type="ECO:0000313" key="1">
    <source>
        <dbReference type="EMBL" id="KLO09301.1"/>
    </source>
</evidence>
<keyword evidence="2" id="KW-1185">Reference proteome</keyword>
<reference evidence="1 2" key="1">
    <citation type="submission" date="2015-04" db="EMBL/GenBank/DDBJ databases">
        <title>Complete genome sequence of Schizopora paradoxa KUC8140, a cosmopolitan wood degrader in East Asia.</title>
        <authorList>
            <consortium name="DOE Joint Genome Institute"/>
            <person name="Min B."/>
            <person name="Park H."/>
            <person name="Jang Y."/>
            <person name="Kim J.-J."/>
            <person name="Kim K.H."/>
            <person name="Pangilinan J."/>
            <person name="Lipzen A."/>
            <person name="Riley R."/>
            <person name="Grigoriev I.V."/>
            <person name="Spatafora J.W."/>
            <person name="Choi I.-G."/>
        </authorList>
    </citation>
    <scope>NUCLEOTIDE SEQUENCE [LARGE SCALE GENOMIC DNA]</scope>
    <source>
        <strain evidence="1 2">KUC8140</strain>
    </source>
</reference>
<dbReference type="Proteomes" id="UP000053477">
    <property type="component" value="Unassembled WGS sequence"/>
</dbReference>
<accession>A0A0H2RWV4</accession>
<dbReference type="InParanoid" id="A0A0H2RWV4"/>
<gene>
    <name evidence="1" type="ORF">SCHPADRAFT_572982</name>
</gene>
<evidence type="ECO:0000313" key="2">
    <source>
        <dbReference type="Proteomes" id="UP000053477"/>
    </source>
</evidence>
<proteinExistence type="predicted"/>